<evidence type="ECO:0000313" key="1">
    <source>
        <dbReference type="EMBL" id="ADM27318.1"/>
    </source>
</evidence>
<dbReference type="Pfam" id="PF09958">
    <property type="entry name" value="DUF2192"/>
    <property type="match status" value="1"/>
</dbReference>
<dbReference type="KEGG" id="iag:Igag_0480"/>
<organism evidence="1 2">
    <name type="scientific">Ignisphaera aggregans (strain DSM 17230 / JCM 13409 / AQ1.S1)</name>
    <dbReference type="NCBI Taxonomy" id="583356"/>
    <lineage>
        <taxon>Archaea</taxon>
        <taxon>Thermoproteota</taxon>
        <taxon>Thermoprotei</taxon>
        <taxon>Desulfurococcales</taxon>
        <taxon>Desulfurococcaceae</taxon>
        <taxon>Ignisphaera</taxon>
    </lineage>
</organism>
<keyword evidence="2" id="KW-1185">Reference proteome</keyword>
<protein>
    <recommendedName>
        <fullName evidence="3">DUF2192 domain-containing protein</fullName>
    </recommendedName>
</protein>
<reference evidence="1 2" key="1">
    <citation type="journal article" date="2010" name="Stand. Genomic Sci.">
        <title>Complete genome sequence of Ignisphaera aggregans type strain (AQ1.S1).</title>
        <authorList>
            <person name="Goker M."/>
            <person name="Held B."/>
            <person name="Lapidus A."/>
            <person name="Nolan M."/>
            <person name="Spring S."/>
            <person name="Yasawong M."/>
            <person name="Lucas S."/>
            <person name="Glavina Del Rio T."/>
            <person name="Tice H."/>
            <person name="Cheng J.F."/>
            <person name="Goodwin L."/>
            <person name="Tapia R."/>
            <person name="Pitluck S."/>
            <person name="Liolios K."/>
            <person name="Ivanova N."/>
            <person name="Mavromatis K."/>
            <person name="Mikhailova N."/>
            <person name="Pati A."/>
            <person name="Chen A."/>
            <person name="Palaniappan K."/>
            <person name="Brambilla E."/>
            <person name="Land M."/>
            <person name="Hauser L."/>
            <person name="Chang Y.J."/>
            <person name="Jeffries C.D."/>
            <person name="Brettin T."/>
            <person name="Detter J.C."/>
            <person name="Han C."/>
            <person name="Rohde M."/>
            <person name="Sikorski J."/>
            <person name="Woyke T."/>
            <person name="Bristow J."/>
            <person name="Eisen J.A."/>
            <person name="Markowitz V."/>
            <person name="Hugenholtz P."/>
            <person name="Kyrpides N.C."/>
            <person name="Klenk H.P."/>
        </authorList>
    </citation>
    <scope>NUCLEOTIDE SEQUENCE [LARGE SCALE GENOMIC DNA]</scope>
    <source>
        <strain evidence="2">DSM 17230 / JCM 13409 / AQ1.S1</strain>
    </source>
</reference>
<accession>E0SRP3</accession>
<dbReference type="AlphaFoldDB" id="E0SRP3"/>
<evidence type="ECO:0008006" key="3">
    <source>
        <dbReference type="Google" id="ProtNLM"/>
    </source>
</evidence>
<dbReference type="STRING" id="583356.Igag_0480"/>
<dbReference type="EMBL" id="CP002098">
    <property type="protein sequence ID" value="ADM27318.1"/>
    <property type="molecule type" value="Genomic_DNA"/>
</dbReference>
<proteinExistence type="predicted"/>
<dbReference type="InterPro" id="IPR018693">
    <property type="entry name" value="DUF2192"/>
</dbReference>
<dbReference type="Proteomes" id="UP000001304">
    <property type="component" value="Chromosome"/>
</dbReference>
<name>E0SRP3_IGNAA</name>
<evidence type="ECO:0000313" key="2">
    <source>
        <dbReference type="Proteomes" id="UP000001304"/>
    </source>
</evidence>
<sequence length="250" mass="28903">MVKILDIKRKRISVLVNVWSAIVRESGIDRDRVVEILRKEYESMGIEPIRGASKPPDIYDKEMISLYIIGKWGLGIDRELDKEFMERIFSKEIAIEKVIEAIRNSNSFDELCRAVGDICSSIDDGFIARVLRFAFTLYYFGFIDNLELISILRKSYSIFVNNRETIQRFVKFYIAYEIGQKIASRNIRSSLDLNMNKNLLALEIGIPKTLPSTSYIAEVAKHFFNLPHDFLNSLKMSSHSEESNRVVDND</sequence>
<gene>
    <name evidence="1" type="ordered locus">Igag_0480</name>
</gene>
<dbReference type="BioCyc" id="IAGG583356:GHAH-484-MONOMER"/>
<dbReference type="HOGENOM" id="CLU_093718_0_0_2"/>